<evidence type="ECO:0000256" key="1">
    <source>
        <dbReference type="ARBA" id="ARBA00023015"/>
    </source>
</evidence>
<feature type="domain" description="HTH tetR-type" evidence="5">
    <location>
        <begin position="11"/>
        <end position="71"/>
    </location>
</feature>
<evidence type="ECO:0000256" key="2">
    <source>
        <dbReference type="ARBA" id="ARBA00023125"/>
    </source>
</evidence>
<dbReference type="PROSITE" id="PS50977">
    <property type="entry name" value="HTH_TETR_2"/>
    <property type="match status" value="1"/>
</dbReference>
<dbReference type="Gene3D" id="1.10.357.10">
    <property type="entry name" value="Tetracycline Repressor, domain 2"/>
    <property type="match status" value="1"/>
</dbReference>
<evidence type="ECO:0000256" key="3">
    <source>
        <dbReference type="ARBA" id="ARBA00023163"/>
    </source>
</evidence>
<dbReference type="Pfam" id="PF00440">
    <property type="entry name" value="TetR_N"/>
    <property type="match status" value="1"/>
</dbReference>
<dbReference type="InterPro" id="IPR001647">
    <property type="entry name" value="HTH_TetR"/>
</dbReference>
<keyword evidence="1" id="KW-0805">Transcription regulation</keyword>
<dbReference type="AlphaFoldDB" id="A0A1M5GVF7"/>
<dbReference type="Proteomes" id="UP000184485">
    <property type="component" value="Unassembled WGS sequence"/>
</dbReference>
<dbReference type="SUPFAM" id="SSF46689">
    <property type="entry name" value="Homeodomain-like"/>
    <property type="match status" value="1"/>
</dbReference>
<evidence type="ECO:0000313" key="7">
    <source>
        <dbReference type="Proteomes" id="UP000184485"/>
    </source>
</evidence>
<proteinExistence type="predicted"/>
<dbReference type="PANTHER" id="PTHR30055:SF234">
    <property type="entry name" value="HTH-TYPE TRANSCRIPTIONAL REGULATOR BETI"/>
    <property type="match status" value="1"/>
</dbReference>
<dbReference type="SUPFAM" id="SSF48498">
    <property type="entry name" value="Tetracyclin repressor-like, C-terminal domain"/>
    <property type="match status" value="1"/>
</dbReference>
<dbReference type="InterPro" id="IPR050109">
    <property type="entry name" value="HTH-type_TetR-like_transc_reg"/>
</dbReference>
<feature type="DNA-binding region" description="H-T-H motif" evidence="4">
    <location>
        <begin position="34"/>
        <end position="53"/>
    </location>
</feature>
<keyword evidence="3" id="KW-0804">Transcription</keyword>
<dbReference type="InterPro" id="IPR025996">
    <property type="entry name" value="MT1864/Rv1816-like_C"/>
</dbReference>
<keyword evidence="2 4" id="KW-0238">DNA-binding</keyword>
<organism evidence="6 7">
    <name type="scientific">Kaistia soli DSM 19436</name>
    <dbReference type="NCBI Taxonomy" id="1122133"/>
    <lineage>
        <taxon>Bacteria</taxon>
        <taxon>Pseudomonadati</taxon>
        <taxon>Pseudomonadota</taxon>
        <taxon>Alphaproteobacteria</taxon>
        <taxon>Hyphomicrobiales</taxon>
        <taxon>Kaistiaceae</taxon>
        <taxon>Kaistia</taxon>
    </lineage>
</organism>
<evidence type="ECO:0000259" key="5">
    <source>
        <dbReference type="PROSITE" id="PS50977"/>
    </source>
</evidence>
<name>A0A1M5GVF7_9HYPH</name>
<dbReference type="InterPro" id="IPR036271">
    <property type="entry name" value="Tet_transcr_reg_TetR-rel_C_sf"/>
</dbReference>
<accession>A0A1M5GVF7</accession>
<evidence type="ECO:0000313" key="6">
    <source>
        <dbReference type="EMBL" id="SHG07746.1"/>
    </source>
</evidence>
<sequence length="207" mass="22300">MLARRNDHSPDDLRRMALDAARAIGAAEGLRGLTVRRVAERIGYAPGTLYNLFDNLDALIVTMNGETLERLRAALAMAAATDDDAARPSALVDAYFDFVESEPQLWSVLFEHRLPEGTSLPDWYRDGLAGLVDGAVAALAPVMKAWPEPSRREAVVAMWGALHGISTLAVSGKLGLISTNPPRRLGHLIVERMIAAGPMVDLSSGES</sequence>
<dbReference type="EMBL" id="FQUP01000003">
    <property type="protein sequence ID" value="SHG07746.1"/>
    <property type="molecule type" value="Genomic_DNA"/>
</dbReference>
<dbReference type="Pfam" id="PF13305">
    <property type="entry name" value="TetR_C_33"/>
    <property type="match status" value="1"/>
</dbReference>
<keyword evidence="7" id="KW-1185">Reference proteome</keyword>
<evidence type="ECO:0000256" key="4">
    <source>
        <dbReference type="PROSITE-ProRule" id="PRU00335"/>
    </source>
</evidence>
<dbReference type="GO" id="GO:0003700">
    <property type="term" value="F:DNA-binding transcription factor activity"/>
    <property type="evidence" value="ECO:0007669"/>
    <property type="project" value="TreeGrafter"/>
</dbReference>
<gene>
    <name evidence="6" type="ORF">SAMN02745157_3536</name>
</gene>
<dbReference type="InterPro" id="IPR009057">
    <property type="entry name" value="Homeodomain-like_sf"/>
</dbReference>
<dbReference type="STRING" id="1122133.SAMN02745157_3536"/>
<reference evidence="6 7" key="1">
    <citation type="submission" date="2016-11" db="EMBL/GenBank/DDBJ databases">
        <authorList>
            <person name="Jaros S."/>
            <person name="Januszkiewicz K."/>
            <person name="Wedrychowicz H."/>
        </authorList>
    </citation>
    <scope>NUCLEOTIDE SEQUENCE [LARGE SCALE GENOMIC DNA]</scope>
    <source>
        <strain evidence="6 7">DSM 19436</strain>
    </source>
</reference>
<dbReference type="GO" id="GO:0000976">
    <property type="term" value="F:transcription cis-regulatory region binding"/>
    <property type="evidence" value="ECO:0007669"/>
    <property type="project" value="TreeGrafter"/>
</dbReference>
<dbReference type="PANTHER" id="PTHR30055">
    <property type="entry name" value="HTH-TYPE TRANSCRIPTIONAL REGULATOR RUTR"/>
    <property type="match status" value="1"/>
</dbReference>
<protein>
    <submittedName>
        <fullName evidence="6">Transcriptional regulator, TetR family</fullName>
    </submittedName>
</protein>